<dbReference type="STRING" id="642780.SAMN04488570_3685"/>
<dbReference type="EMBL" id="LT629757">
    <property type="protein sequence ID" value="SDT15511.1"/>
    <property type="molecule type" value="Genomic_DNA"/>
</dbReference>
<proteinExistence type="predicted"/>
<dbReference type="OrthoDB" id="3831358at2"/>
<sequence length="59" mass="6477">MTGVLKKGVGLVVVLFLLWFLFTDPNGAGSMVREIGTAIWDLLMQLFDALSRFLSTVTS</sequence>
<dbReference type="AlphaFoldDB" id="A0A1H1Y287"/>
<dbReference type="RefSeq" id="WP_091732741.1">
    <property type="nucleotide sequence ID" value="NZ_LT629757.1"/>
</dbReference>
<accession>A0A1H1Y287</accession>
<gene>
    <name evidence="1" type="ORF">SAMN04488570_3685</name>
</gene>
<evidence type="ECO:0000313" key="1">
    <source>
        <dbReference type="EMBL" id="SDT15511.1"/>
    </source>
</evidence>
<name>A0A1H1Y287_9ACTN</name>
<keyword evidence="2" id="KW-1185">Reference proteome</keyword>
<organism evidence="1 2">
    <name type="scientific">Nocardioides scoriae</name>
    <dbReference type="NCBI Taxonomy" id="642780"/>
    <lineage>
        <taxon>Bacteria</taxon>
        <taxon>Bacillati</taxon>
        <taxon>Actinomycetota</taxon>
        <taxon>Actinomycetes</taxon>
        <taxon>Propionibacteriales</taxon>
        <taxon>Nocardioidaceae</taxon>
        <taxon>Nocardioides</taxon>
    </lineage>
</organism>
<evidence type="ECO:0000313" key="2">
    <source>
        <dbReference type="Proteomes" id="UP000198859"/>
    </source>
</evidence>
<dbReference type="Proteomes" id="UP000198859">
    <property type="component" value="Chromosome I"/>
</dbReference>
<protein>
    <submittedName>
        <fullName evidence="1">Uncharacterized protein</fullName>
    </submittedName>
</protein>
<reference evidence="2" key="1">
    <citation type="submission" date="2016-10" db="EMBL/GenBank/DDBJ databases">
        <authorList>
            <person name="Varghese N."/>
            <person name="Submissions S."/>
        </authorList>
    </citation>
    <scope>NUCLEOTIDE SEQUENCE [LARGE SCALE GENOMIC DNA]</scope>
    <source>
        <strain evidence="2">DSM 22127</strain>
    </source>
</reference>